<name>A0A1V9Z6E5_9STRA</name>
<evidence type="ECO:0000259" key="8">
    <source>
        <dbReference type="PROSITE" id="PS50127"/>
    </source>
</evidence>
<dbReference type="PROSITE" id="PS00183">
    <property type="entry name" value="UBC_1"/>
    <property type="match status" value="1"/>
</dbReference>
<accession>A0A1V9Z6E5</accession>
<keyword evidence="10" id="KW-1185">Reference proteome</keyword>
<dbReference type="Pfam" id="PF01933">
    <property type="entry name" value="CofD"/>
    <property type="match status" value="1"/>
</dbReference>
<evidence type="ECO:0000256" key="7">
    <source>
        <dbReference type="PROSITE-ProRule" id="PRU10133"/>
    </source>
</evidence>
<dbReference type="EC" id="2.3.2.23" evidence="1"/>
<dbReference type="CDD" id="cd23790">
    <property type="entry name" value="UBCc_UBE2A_2B"/>
    <property type="match status" value="1"/>
</dbReference>
<evidence type="ECO:0000313" key="10">
    <source>
        <dbReference type="Proteomes" id="UP000243217"/>
    </source>
</evidence>
<dbReference type="InterPro" id="IPR023214">
    <property type="entry name" value="HAD_sf"/>
</dbReference>
<sequence>MPKIKTKSRARNVEAIAFILDDVLYDHTGTLSFLAVERAAKELVLEGAFESWDDAHVALRKFREAFGYRQNFQRFIEDLVAAGELSPDAGERVLIAYNARAFAYGAPHILPFPHTVNTLEQLRAMGYKLGLLCSGTNEAQWEKIHALGIASCFDHVMVVPAGNLSGDGNTTKVIPILKSMAKQLQVTLSKMALVGRRVFAELKAGKQIGLTTIRMKYGKYSRTMPADSMEQPDYQMSAIEQLPAILNLVEERRPKPNIVALGGGTGLAVLLKALREYPANLTAIVTVFDSGRHSGTLRKTLGILPPGDIRNCLVALSDSDQLMNQLMNYRFQENYLEGASLGNLLLAALTDIHNGSFDKAVVSVSEILNIRGQVLPATLDQSELCARLKDGTTVVSEVNVRDPGKSSPIEHVYLQNADSIQAYPAAVQAIEDADIILIAPGGFYTSIIATLLVPETGIKEAIARSSGAVVYISNVATQNGQSDGYSLPDTLDILSKYLGSDVVDYVIANNAVPSNDLFKHGETLLLPTQAMEDAERPILVQGRAFQDMSTFNIEWKKVPMIQHCGKMLMSMLYRIIEKEMDGTMLIRTRSQFIRIPSSFSPNYTPIDRQVHKNSLSNSRPRRSHTWKFALGLSFRESMSTAARRRLMRDFRKLQNDPPSGVSGAPLDNNIMVWQAVIFGPDDTPWEGGTFNLILEFSEDYPNKAPHVKFVTKMFHPNIYNDGQICLDILQNQWSPIYDISAILTSIQSLLCDPNPNSPANSEAARLFQENRREYNRRVREIVEQSWAAMS</sequence>
<dbReference type="InterPro" id="IPR023313">
    <property type="entry name" value="UBQ-conjugating_AS"/>
</dbReference>
<dbReference type="Gene3D" id="3.40.50.10680">
    <property type="entry name" value="CofD-like domains"/>
    <property type="match status" value="1"/>
</dbReference>
<comment type="caution">
    <text evidence="9">The sequence shown here is derived from an EMBL/GenBank/DDBJ whole genome shotgun (WGS) entry which is preliminary data.</text>
</comment>
<dbReference type="SMART" id="SM00212">
    <property type="entry name" value="UBCc"/>
    <property type="match status" value="1"/>
</dbReference>
<dbReference type="NCBIfam" id="TIGR01826">
    <property type="entry name" value="CofD_related"/>
    <property type="match status" value="1"/>
</dbReference>
<keyword evidence="4" id="KW-0547">Nucleotide-binding</keyword>
<keyword evidence="6" id="KW-0067">ATP-binding</keyword>
<dbReference type="InterPro" id="IPR036412">
    <property type="entry name" value="HAD-like_sf"/>
</dbReference>
<dbReference type="SUPFAM" id="SSF54495">
    <property type="entry name" value="UBC-like"/>
    <property type="match status" value="1"/>
</dbReference>
<keyword evidence="5" id="KW-0833">Ubl conjugation pathway</keyword>
<keyword evidence="3" id="KW-0808">Transferase</keyword>
<dbReference type="Proteomes" id="UP000243217">
    <property type="component" value="Unassembled WGS sequence"/>
</dbReference>
<dbReference type="SUPFAM" id="SSF56784">
    <property type="entry name" value="HAD-like"/>
    <property type="match status" value="1"/>
</dbReference>
<dbReference type="OrthoDB" id="10267139at2759"/>
<feature type="domain" description="UBC core" evidence="8">
    <location>
        <begin position="641"/>
        <end position="787"/>
    </location>
</feature>
<dbReference type="Pfam" id="PF00179">
    <property type="entry name" value="UQ_con"/>
    <property type="match status" value="1"/>
</dbReference>
<evidence type="ECO:0000313" key="9">
    <source>
        <dbReference type="EMBL" id="OQR93556.1"/>
    </source>
</evidence>
<dbReference type="Gene3D" id="3.40.50.1000">
    <property type="entry name" value="HAD superfamily/HAD-like"/>
    <property type="match status" value="1"/>
</dbReference>
<dbReference type="InterPro" id="IPR038136">
    <property type="entry name" value="CofD-like_dom_sf"/>
</dbReference>
<proteinExistence type="inferred from homology"/>
<organism evidence="9 10">
    <name type="scientific">Thraustotheca clavata</name>
    <dbReference type="NCBI Taxonomy" id="74557"/>
    <lineage>
        <taxon>Eukaryota</taxon>
        <taxon>Sar</taxon>
        <taxon>Stramenopiles</taxon>
        <taxon>Oomycota</taxon>
        <taxon>Saprolegniomycetes</taxon>
        <taxon>Saprolegniales</taxon>
        <taxon>Achlyaceae</taxon>
        <taxon>Thraustotheca</taxon>
    </lineage>
</organism>
<dbReference type="PANTHER" id="PTHR30135">
    <property type="entry name" value="UNCHARACTERIZED PROTEIN YVCK-RELATED"/>
    <property type="match status" value="1"/>
</dbReference>
<evidence type="ECO:0000256" key="2">
    <source>
        <dbReference type="ARBA" id="ARBA00022490"/>
    </source>
</evidence>
<dbReference type="Gene3D" id="3.10.110.10">
    <property type="entry name" value="Ubiquitin Conjugating Enzyme"/>
    <property type="match status" value="1"/>
</dbReference>
<gene>
    <name evidence="9" type="ORF">THRCLA_08419</name>
</gene>
<evidence type="ECO:0000256" key="6">
    <source>
        <dbReference type="ARBA" id="ARBA00022840"/>
    </source>
</evidence>
<dbReference type="CDD" id="cd07187">
    <property type="entry name" value="YvcK_like"/>
    <property type="match status" value="1"/>
</dbReference>
<dbReference type="HAMAP" id="MF_00973">
    <property type="entry name" value="Gluconeogen_factor"/>
    <property type="match status" value="1"/>
</dbReference>
<dbReference type="Pfam" id="PF00702">
    <property type="entry name" value="Hydrolase"/>
    <property type="match status" value="1"/>
</dbReference>
<dbReference type="GO" id="GO:0006281">
    <property type="term" value="P:DNA repair"/>
    <property type="evidence" value="ECO:0007669"/>
    <property type="project" value="UniProtKB-ARBA"/>
</dbReference>
<dbReference type="STRING" id="74557.A0A1V9Z6E5"/>
<dbReference type="GO" id="GO:0061631">
    <property type="term" value="F:ubiquitin conjugating enzyme activity"/>
    <property type="evidence" value="ECO:0007669"/>
    <property type="project" value="UniProtKB-EC"/>
</dbReference>
<dbReference type="PROSITE" id="PS50127">
    <property type="entry name" value="UBC_2"/>
    <property type="match status" value="1"/>
</dbReference>
<dbReference type="SUPFAM" id="SSF142338">
    <property type="entry name" value="CofD-like"/>
    <property type="match status" value="1"/>
</dbReference>
<evidence type="ECO:0000256" key="5">
    <source>
        <dbReference type="ARBA" id="ARBA00022786"/>
    </source>
</evidence>
<dbReference type="Gene3D" id="1.10.150.520">
    <property type="match status" value="1"/>
</dbReference>
<dbReference type="PANTHER" id="PTHR30135:SF3">
    <property type="entry name" value="GLUCONEOGENESIS FACTOR-RELATED"/>
    <property type="match status" value="1"/>
</dbReference>
<dbReference type="GO" id="GO:0005524">
    <property type="term" value="F:ATP binding"/>
    <property type="evidence" value="ECO:0007669"/>
    <property type="project" value="UniProtKB-KW"/>
</dbReference>
<evidence type="ECO:0000256" key="1">
    <source>
        <dbReference type="ARBA" id="ARBA00012486"/>
    </source>
</evidence>
<dbReference type="InterPro" id="IPR010119">
    <property type="entry name" value="Gluconeogen_factor"/>
</dbReference>
<keyword evidence="2" id="KW-0963">Cytoplasm</keyword>
<evidence type="ECO:0000256" key="3">
    <source>
        <dbReference type="ARBA" id="ARBA00022679"/>
    </source>
</evidence>
<dbReference type="InterPro" id="IPR002882">
    <property type="entry name" value="CofD"/>
</dbReference>
<dbReference type="AlphaFoldDB" id="A0A1V9Z6E5"/>
<reference evidence="9 10" key="1">
    <citation type="journal article" date="2014" name="Genome Biol. Evol.">
        <title>The secreted proteins of Achlya hypogyna and Thraustotheca clavata identify the ancestral oomycete secretome and reveal gene acquisitions by horizontal gene transfer.</title>
        <authorList>
            <person name="Misner I."/>
            <person name="Blouin N."/>
            <person name="Leonard G."/>
            <person name="Richards T.A."/>
            <person name="Lane C.E."/>
        </authorList>
    </citation>
    <scope>NUCLEOTIDE SEQUENCE [LARGE SCALE GENOMIC DNA]</scope>
    <source>
        <strain evidence="9 10">ATCC 34112</strain>
    </source>
</reference>
<dbReference type="GO" id="GO:0043743">
    <property type="term" value="F:LPPG:FO 2-phospho-L-lactate transferase activity"/>
    <property type="evidence" value="ECO:0007669"/>
    <property type="project" value="InterPro"/>
</dbReference>
<dbReference type="InterPro" id="IPR016135">
    <property type="entry name" value="UBQ-conjugating_enzyme/RWD"/>
</dbReference>
<evidence type="ECO:0000256" key="4">
    <source>
        <dbReference type="ARBA" id="ARBA00022741"/>
    </source>
</evidence>
<protein>
    <recommendedName>
        <fullName evidence="1">E2 ubiquitin-conjugating enzyme</fullName>
        <ecNumber evidence="1">2.3.2.23</ecNumber>
    </recommendedName>
</protein>
<dbReference type="FunFam" id="3.10.110.10:FF:000004">
    <property type="entry name" value="Ubiquitin-conjugating enzyme E2 A"/>
    <property type="match status" value="1"/>
</dbReference>
<dbReference type="EMBL" id="JNBS01002245">
    <property type="protein sequence ID" value="OQR93556.1"/>
    <property type="molecule type" value="Genomic_DNA"/>
</dbReference>
<feature type="active site" description="Glycyl thioester intermediate" evidence="7">
    <location>
        <position position="725"/>
    </location>
</feature>
<dbReference type="InterPro" id="IPR000608">
    <property type="entry name" value="UBC"/>
</dbReference>